<proteinExistence type="predicted"/>
<dbReference type="Gene3D" id="3.40.630.30">
    <property type="match status" value="1"/>
</dbReference>
<keyword evidence="2" id="KW-0808">Transferase</keyword>
<dbReference type="RefSeq" id="WP_167838619.1">
    <property type="nucleotide sequence ID" value="NZ_CP047616.1"/>
</dbReference>
<evidence type="ECO:0000313" key="3">
    <source>
        <dbReference type="Proteomes" id="UP000501945"/>
    </source>
</evidence>
<dbReference type="AlphaFoldDB" id="A0A6H0UBR5"/>
<name>A0A6H0UBR5_9LACT</name>
<feature type="domain" description="N-acetyltransferase" evidence="1">
    <location>
        <begin position="1"/>
        <end position="154"/>
    </location>
</feature>
<dbReference type="Pfam" id="PF00583">
    <property type="entry name" value="Acetyltransf_1"/>
    <property type="match status" value="1"/>
</dbReference>
<evidence type="ECO:0000313" key="2">
    <source>
        <dbReference type="EMBL" id="QIW53571.1"/>
    </source>
</evidence>
<organism evidence="2 3">
    <name type="scientific">Pseudolactococcus raffinolactis</name>
    <dbReference type="NCBI Taxonomy" id="1366"/>
    <lineage>
        <taxon>Bacteria</taxon>
        <taxon>Bacillati</taxon>
        <taxon>Bacillota</taxon>
        <taxon>Bacilli</taxon>
        <taxon>Lactobacillales</taxon>
        <taxon>Streptococcaceae</taxon>
        <taxon>Pseudolactococcus</taxon>
    </lineage>
</organism>
<dbReference type="GO" id="GO:0016747">
    <property type="term" value="F:acyltransferase activity, transferring groups other than amino-acyl groups"/>
    <property type="evidence" value="ECO:0007669"/>
    <property type="project" value="InterPro"/>
</dbReference>
<protein>
    <submittedName>
        <fullName evidence="2">GNAT family N-acetyltransferase</fullName>
    </submittedName>
</protein>
<accession>A0A6H0UBR5</accession>
<dbReference type="InterPro" id="IPR000182">
    <property type="entry name" value="GNAT_dom"/>
</dbReference>
<reference evidence="2 3" key="1">
    <citation type="submission" date="2019-12" db="EMBL/GenBank/DDBJ databases">
        <title>Whole genome sequences of Lactococcus raffinolactis strains isolated from sewage.</title>
        <authorList>
            <person name="Ybazeta G."/>
            <person name="Ross M."/>
            <person name="Brabant-Kirwan D."/>
            <person name="Saleh M."/>
            <person name="Dillon J.A."/>
            <person name="Splinter K."/>
            <person name="Nokhbeh R."/>
        </authorList>
    </citation>
    <scope>NUCLEOTIDE SEQUENCE [LARGE SCALE GENOMIC DNA]</scope>
    <source>
        <strain evidence="2 3">Lr_19_5</strain>
    </source>
</reference>
<dbReference type="Proteomes" id="UP000501945">
    <property type="component" value="Chromosome"/>
</dbReference>
<sequence>MITLAMREDIEEIAALFQQAKAQMLRDNILQWHQAYPNLKHIAKDIIDQKCYKLVKNDEIVSVASFYQEGNTYWIKRFATTPSYTKCGYASQLYQHLENLGVVRQAEKICSVTNHSNQKMQKFFLKQGFHKDAEYEDASRKNCGKFYVFCKNLEVSKHDASSRTR</sequence>
<dbReference type="InterPro" id="IPR016181">
    <property type="entry name" value="Acyl_CoA_acyltransferase"/>
</dbReference>
<dbReference type="CDD" id="cd04301">
    <property type="entry name" value="NAT_SF"/>
    <property type="match status" value="1"/>
</dbReference>
<dbReference type="SUPFAM" id="SSF55729">
    <property type="entry name" value="Acyl-CoA N-acyltransferases (Nat)"/>
    <property type="match status" value="1"/>
</dbReference>
<dbReference type="PROSITE" id="PS51186">
    <property type="entry name" value="GNAT"/>
    <property type="match status" value="1"/>
</dbReference>
<evidence type="ECO:0000259" key="1">
    <source>
        <dbReference type="PROSITE" id="PS51186"/>
    </source>
</evidence>
<gene>
    <name evidence="2" type="ORF">GU336_05125</name>
</gene>
<dbReference type="EMBL" id="CP047616">
    <property type="protein sequence ID" value="QIW53571.1"/>
    <property type="molecule type" value="Genomic_DNA"/>
</dbReference>